<keyword evidence="6 10" id="KW-0479">Metal-binding</keyword>
<dbReference type="EMBL" id="BAABKE010000003">
    <property type="protein sequence ID" value="GAA5097589.1"/>
    <property type="molecule type" value="Genomic_DNA"/>
</dbReference>
<evidence type="ECO:0000256" key="1">
    <source>
        <dbReference type="ARBA" id="ARBA00001966"/>
    </source>
</evidence>
<dbReference type="InterPro" id="IPR004559">
    <property type="entry name" value="HemW-like"/>
</dbReference>
<dbReference type="InterPro" id="IPR034505">
    <property type="entry name" value="Coproporphyrinogen-III_oxidase"/>
</dbReference>
<evidence type="ECO:0000256" key="2">
    <source>
        <dbReference type="ARBA" id="ARBA00006100"/>
    </source>
</evidence>
<comment type="similarity">
    <text evidence="2">Belongs to the anaerobic coproporphyrinogen-III oxidase family. HemW subfamily.</text>
</comment>
<dbReference type="Proteomes" id="UP001500631">
    <property type="component" value="Unassembled WGS sequence"/>
</dbReference>
<keyword evidence="13" id="KW-1185">Reference proteome</keyword>
<dbReference type="InterPro" id="IPR007197">
    <property type="entry name" value="rSAM"/>
</dbReference>
<gene>
    <name evidence="12" type="primary">hemW</name>
    <name evidence="12" type="ORF">GCM10023338_09140</name>
</gene>
<dbReference type="SUPFAM" id="SSF102114">
    <property type="entry name" value="Radical SAM enzymes"/>
    <property type="match status" value="1"/>
</dbReference>
<protein>
    <recommendedName>
        <fullName evidence="3 10">Heme chaperone HemW</fullName>
    </recommendedName>
</protein>
<dbReference type="Pfam" id="PF06969">
    <property type="entry name" value="HemN_C"/>
    <property type="match status" value="1"/>
</dbReference>
<dbReference type="CDD" id="cd01335">
    <property type="entry name" value="Radical_SAM"/>
    <property type="match status" value="1"/>
</dbReference>
<dbReference type="SFLD" id="SFLDF00562">
    <property type="entry name" value="HemN-like__clustered_with_heat"/>
    <property type="match status" value="1"/>
</dbReference>
<dbReference type="NCBIfam" id="TIGR00539">
    <property type="entry name" value="hemN_rel"/>
    <property type="match status" value="1"/>
</dbReference>
<dbReference type="RefSeq" id="WP_077925282.1">
    <property type="nucleotide sequence ID" value="NZ_BAABKE010000003.1"/>
</dbReference>
<name>A0ABP9MJB1_9GAMM</name>
<dbReference type="Gene3D" id="3.20.20.70">
    <property type="entry name" value="Aldolase class I"/>
    <property type="match status" value="1"/>
</dbReference>
<dbReference type="SMART" id="SM00729">
    <property type="entry name" value="Elp3"/>
    <property type="match status" value="1"/>
</dbReference>
<evidence type="ECO:0000256" key="6">
    <source>
        <dbReference type="ARBA" id="ARBA00022723"/>
    </source>
</evidence>
<dbReference type="PANTHER" id="PTHR13932:SF5">
    <property type="entry name" value="RADICAL S-ADENOSYL METHIONINE DOMAIN-CONTAINING PROTEIN 1, MITOCHONDRIAL"/>
    <property type="match status" value="1"/>
</dbReference>
<feature type="domain" description="Radical SAM core" evidence="11">
    <location>
        <begin position="1"/>
        <end position="231"/>
    </location>
</feature>
<comment type="subcellular location">
    <subcellularLocation>
        <location evidence="10">Cytoplasm</location>
    </subcellularLocation>
</comment>
<keyword evidence="8 10" id="KW-0411">Iron-sulfur</keyword>
<evidence type="ECO:0000256" key="5">
    <source>
        <dbReference type="ARBA" id="ARBA00022691"/>
    </source>
</evidence>
<evidence type="ECO:0000256" key="9">
    <source>
        <dbReference type="ARBA" id="ARBA00023186"/>
    </source>
</evidence>
<organism evidence="12 13">
    <name type="scientific">Wohlfahrtiimonas larvae</name>
    <dbReference type="NCBI Taxonomy" id="1157986"/>
    <lineage>
        <taxon>Bacteria</taxon>
        <taxon>Pseudomonadati</taxon>
        <taxon>Pseudomonadota</taxon>
        <taxon>Gammaproteobacteria</taxon>
        <taxon>Cardiobacteriales</taxon>
        <taxon>Ignatzschineriaceae</taxon>
        <taxon>Wohlfahrtiimonas</taxon>
    </lineage>
</organism>
<dbReference type="PROSITE" id="PS51918">
    <property type="entry name" value="RADICAL_SAM"/>
    <property type="match status" value="1"/>
</dbReference>
<keyword evidence="7 10" id="KW-0408">Iron</keyword>
<dbReference type="InterPro" id="IPR058240">
    <property type="entry name" value="rSAM_sf"/>
</dbReference>
<comment type="cofactor">
    <cofactor evidence="1">
        <name>[4Fe-4S] cluster</name>
        <dbReference type="ChEBI" id="CHEBI:49883"/>
    </cofactor>
</comment>
<dbReference type="PANTHER" id="PTHR13932">
    <property type="entry name" value="COPROPORPHYRINIGEN III OXIDASE"/>
    <property type="match status" value="1"/>
</dbReference>
<dbReference type="SFLD" id="SFLDF00288">
    <property type="entry name" value="HemN-like__clustered_with_nucl"/>
    <property type="match status" value="1"/>
</dbReference>
<evidence type="ECO:0000256" key="3">
    <source>
        <dbReference type="ARBA" id="ARBA00017228"/>
    </source>
</evidence>
<keyword evidence="5 10" id="KW-0949">S-adenosyl-L-methionine</keyword>
<dbReference type="InterPro" id="IPR006638">
    <property type="entry name" value="Elp3/MiaA/NifB-like_rSAM"/>
</dbReference>
<evidence type="ECO:0000313" key="12">
    <source>
        <dbReference type="EMBL" id="GAA5097589.1"/>
    </source>
</evidence>
<evidence type="ECO:0000256" key="8">
    <source>
        <dbReference type="ARBA" id="ARBA00023014"/>
    </source>
</evidence>
<proteinExistence type="inferred from homology"/>
<dbReference type="SFLD" id="SFLDG01082">
    <property type="entry name" value="B12-binding_domain_containing"/>
    <property type="match status" value="1"/>
</dbReference>
<keyword evidence="9 10" id="KW-0143">Chaperone</keyword>
<keyword evidence="10" id="KW-0963">Cytoplasm</keyword>
<evidence type="ECO:0000256" key="4">
    <source>
        <dbReference type="ARBA" id="ARBA00022617"/>
    </source>
</evidence>
<keyword evidence="10" id="KW-0004">4Fe-4S</keyword>
<dbReference type="SFLD" id="SFLDS00029">
    <property type="entry name" value="Radical_SAM"/>
    <property type="match status" value="1"/>
</dbReference>
<comment type="function">
    <text evidence="10">Probably acts as a heme chaperone, transferring heme to an unknown acceptor. Binds one molecule of heme per monomer, possibly covalently. Binds 1 [4Fe-4S] cluster. The cluster is coordinated with 3 cysteines and an exchangeable S-adenosyl-L-methionine.</text>
</comment>
<comment type="caution">
    <text evidence="12">The sequence shown here is derived from an EMBL/GenBank/DDBJ whole genome shotgun (WGS) entry which is preliminary data.</text>
</comment>
<dbReference type="SFLD" id="SFLDG01065">
    <property type="entry name" value="anaerobic_coproporphyrinogen-I"/>
    <property type="match status" value="1"/>
</dbReference>
<sequence length="377" mass="43147">MIPLSLYIHFPWCIQKCPYCDFNSHQLKNDSYEVDYVDALLADIVEIVPKIWGRTIRTIFIGGGTPSLMKPDDMARLISGLRSYLILDPHAEITMEANPGTVDANYFKAYHDIGINRISIGIQSLNDDHLKKLGRIHQSDEAKRAVQIARDAGFDNINCDLMFALPDQTVKQALSDLQGVIDLKPDHISHYQLTMEPNTYFYKYPPKLPESELIEEMQLQSYALLKANGYQHYEVSAFAKAGHQSRHNRNYWEFGDYIGIGAGAHGKITMQGESRILRTSIEKHPSQYLKKNASERVVIEEVINEELPFEFMLNALRLKHGIEETIFSERTFLPITVIEDRLNLLQKRGLIVRENGQLNTTDQGFLFLNNVLSEFID</sequence>
<keyword evidence="4 10" id="KW-0349">Heme</keyword>
<evidence type="ECO:0000256" key="7">
    <source>
        <dbReference type="ARBA" id="ARBA00023004"/>
    </source>
</evidence>
<accession>A0ABP9MJB1</accession>
<dbReference type="Pfam" id="PF04055">
    <property type="entry name" value="Radical_SAM"/>
    <property type="match status" value="1"/>
</dbReference>
<dbReference type="InterPro" id="IPR013785">
    <property type="entry name" value="Aldolase_TIM"/>
</dbReference>
<evidence type="ECO:0000313" key="13">
    <source>
        <dbReference type="Proteomes" id="UP001500631"/>
    </source>
</evidence>
<reference evidence="13" key="1">
    <citation type="journal article" date="2019" name="Int. J. Syst. Evol. Microbiol.">
        <title>The Global Catalogue of Microorganisms (GCM) 10K type strain sequencing project: providing services to taxonomists for standard genome sequencing and annotation.</title>
        <authorList>
            <consortium name="The Broad Institute Genomics Platform"/>
            <consortium name="The Broad Institute Genome Sequencing Center for Infectious Disease"/>
            <person name="Wu L."/>
            <person name="Ma J."/>
        </authorList>
    </citation>
    <scope>NUCLEOTIDE SEQUENCE [LARGE SCALE GENOMIC DNA]</scope>
    <source>
        <strain evidence="13">JCM 18424</strain>
    </source>
</reference>
<evidence type="ECO:0000259" key="11">
    <source>
        <dbReference type="PROSITE" id="PS51918"/>
    </source>
</evidence>
<dbReference type="InterPro" id="IPR010723">
    <property type="entry name" value="HemN_C"/>
</dbReference>
<evidence type="ECO:0000256" key="10">
    <source>
        <dbReference type="RuleBase" id="RU364116"/>
    </source>
</evidence>